<proteinExistence type="predicted"/>
<name>H2AVH8_KAZAF</name>
<dbReference type="Pfam" id="PF09432">
    <property type="entry name" value="THP2"/>
    <property type="match status" value="1"/>
</dbReference>
<dbReference type="STRING" id="1071382.H2AVH8"/>
<dbReference type="GO" id="GO:0006368">
    <property type="term" value="P:transcription elongation by RNA polymerase II"/>
    <property type="evidence" value="ECO:0007669"/>
    <property type="project" value="EnsemblFungi"/>
</dbReference>
<reference evidence="1 2" key="1">
    <citation type="journal article" date="2011" name="Proc. Natl. Acad. Sci. U.S.A.">
        <title>Evolutionary erosion of yeast sex chromosomes by mating-type switching accidents.</title>
        <authorList>
            <person name="Gordon J.L."/>
            <person name="Armisen D."/>
            <person name="Proux-Wera E."/>
            <person name="Oheigeartaigh S.S."/>
            <person name="Byrne K.P."/>
            <person name="Wolfe K.H."/>
        </authorList>
    </citation>
    <scope>NUCLEOTIDE SEQUENCE [LARGE SCALE GENOMIC DNA]</scope>
    <source>
        <strain evidence="2">ATCC 22294 / BCRC 22015 / CBS 2517 / CECT 1963 / NBRC 1671 / NRRL Y-8276</strain>
    </source>
</reference>
<dbReference type="AlphaFoldDB" id="H2AVH8"/>
<dbReference type="GO" id="GO:0006310">
    <property type="term" value="P:DNA recombination"/>
    <property type="evidence" value="ECO:0007669"/>
    <property type="project" value="EnsemblFungi"/>
</dbReference>
<organism evidence="1 2">
    <name type="scientific">Kazachstania africana (strain ATCC 22294 / BCRC 22015 / CBS 2517 / CECT 1963 / NBRC 1671 / NRRL Y-8276)</name>
    <name type="common">Yeast</name>
    <name type="synonym">Kluyveromyces africanus</name>
    <dbReference type="NCBI Taxonomy" id="1071382"/>
    <lineage>
        <taxon>Eukaryota</taxon>
        <taxon>Fungi</taxon>
        <taxon>Dikarya</taxon>
        <taxon>Ascomycota</taxon>
        <taxon>Saccharomycotina</taxon>
        <taxon>Saccharomycetes</taxon>
        <taxon>Saccharomycetales</taxon>
        <taxon>Saccharomycetaceae</taxon>
        <taxon>Kazachstania</taxon>
    </lineage>
</organism>
<dbReference type="GO" id="GO:0000446">
    <property type="term" value="C:nucleoplasmic THO complex"/>
    <property type="evidence" value="ECO:0007669"/>
    <property type="project" value="EnsemblFungi"/>
</dbReference>
<dbReference type="FunCoup" id="H2AVH8">
    <property type="interactions" value="72"/>
</dbReference>
<dbReference type="GO" id="GO:0006406">
    <property type="term" value="P:mRNA export from nucleus"/>
    <property type="evidence" value="ECO:0007669"/>
    <property type="project" value="EnsemblFungi"/>
</dbReference>
<dbReference type="GO" id="GO:0097185">
    <property type="term" value="P:cellular response to azide"/>
    <property type="evidence" value="ECO:0007669"/>
    <property type="project" value="EnsemblFungi"/>
</dbReference>
<dbReference type="OrthoDB" id="4035012at2759"/>
<dbReference type="eggNOG" id="ENOG502RXUV">
    <property type="taxonomic scope" value="Eukaryota"/>
</dbReference>
<dbReference type="RefSeq" id="XP_003957513.1">
    <property type="nucleotide sequence ID" value="XM_003957464.1"/>
</dbReference>
<dbReference type="Proteomes" id="UP000005220">
    <property type="component" value="Chromosome 5"/>
</dbReference>
<dbReference type="InParanoid" id="H2AVH8"/>
<dbReference type="HOGENOM" id="CLU_091043_0_0_1"/>
<evidence type="ECO:0000313" key="1">
    <source>
        <dbReference type="EMBL" id="CCF58378.1"/>
    </source>
</evidence>
<sequence length="262" mass="30604">MMEESTYFDTLCELEQCLQANYENLDAVLDTLQNLTSENLNDEQMVHSLQMLSKQYKALLDSSVDLRYSKFNTRESQIASIRNSERENNVFADTKPQRNLNEYVKYIENINRDTHEYVNLLERLSVDLGKQVDISDSNVTELVVDDWTPPSELISLLEQYNESSSDIELQDSKVDRYLDQLKLLRAKYAMENNYLLKSTLNDLNDEVNYWRREYENIESMMFGNGPNSMKKMLHNVEVLKVKAADPAMAENEEQPPRKQDAK</sequence>
<dbReference type="GO" id="GO:0034063">
    <property type="term" value="P:stress granule assembly"/>
    <property type="evidence" value="ECO:0007669"/>
    <property type="project" value="EnsemblFungi"/>
</dbReference>
<dbReference type="GO" id="GO:0000445">
    <property type="term" value="C:THO complex part of transcription export complex"/>
    <property type="evidence" value="ECO:0007669"/>
    <property type="project" value="EnsemblFungi"/>
</dbReference>
<dbReference type="InterPro" id="IPR018557">
    <property type="entry name" value="THO_cplx_su_Thp2"/>
</dbReference>
<evidence type="ECO:0000313" key="2">
    <source>
        <dbReference type="Proteomes" id="UP000005220"/>
    </source>
</evidence>
<dbReference type="KEGG" id="kaf:KAFR_0E02250"/>
<gene>
    <name evidence="1" type="primary">KAFR0E02250</name>
    <name evidence="1" type="ORF">KAFR_0E02250</name>
</gene>
<protein>
    <submittedName>
        <fullName evidence="1">Uncharacterized protein</fullName>
    </submittedName>
</protein>
<dbReference type="EMBL" id="HE650825">
    <property type="protein sequence ID" value="CCF58378.1"/>
    <property type="molecule type" value="Genomic_DNA"/>
</dbReference>
<accession>H2AVH8</accession>
<dbReference type="GeneID" id="13883036"/>
<keyword evidence="2" id="KW-1185">Reference proteome</keyword>
<dbReference type="GO" id="GO:0003676">
    <property type="term" value="F:nucleic acid binding"/>
    <property type="evidence" value="ECO:0007669"/>
    <property type="project" value="EnsemblFungi"/>
</dbReference>